<dbReference type="KEGG" id="tgg:A3K92_08905"/>
<dbReference type="RefSeq" id="WP_088885922.1">
    <property type="nucleotide sequence ID" value="NZ_CP014855.1"/>
</dbReference>
<reference evidence="1 2" key="1">
    <citation type="submission" date="2016-03" db="EMBL/GenBank/DDBJ databases">
        <title>Complete genome sequence of Thermococcus gorgonarius.</title>
        <authorList>
            <person name="Oger P.M."/>
        </authorList>
    </citation>
    <scope>NUCLEOTIDE SEQUENCE [LARGE SCALE GENOMIC DNA]</scope>
    <source>
        <strain evidence="1 2">W-12</strain>
    </source>
</reference>
<sequence>MSKIVTISVPDWVNEKKFKEAFMRALLESTPESMSADEVRRLLGIKEVEEEIDVPKELEWIREKDRERLKWLS</sequence>
<dbReference type="Proteomes" id="UP000250134">
    <property type="component" value="Chromosome"/>
</dbReference>
<accession>A0A2Z2M5S8</accession>
<evidence type="ECO:0000313" key="2">
    <source>
        <dbReference type="Proteomes" id="UP000250134"/>
    </source>
</evidence>
<protein>
    <submittedName>
        <fullName evidence="1">Uncharacterized protein</fullName>
    </submittedName>
</protein>
<dbReference type="OrthoDB" id="96285at2157"/>
<proteinExistence type="predicted"/>
<name>A0A2Z2M5S8_THEGO</name>
<gene>
    <name evidence="1" type="ORF">A3K92_08905</name>
</gene>
<dbReference type="GeneID" id="33332669"/>
<keyword evidence="2" id="KW-1185">Reference proteome</keyword>
<dbReference type="AlphaFoldDB" id="A0A2Z2M5S8"/>
<organism evidence="1 2">
    <name type="scientific">Thermococcus gorgonarius</name>
    <dbReference type="NCBI Taxonomy" id="71997"/>
    <lineage>
        <taxon>Archaea</taxon>
        <taxon>Methanobacteriati</taxon>
        <taxon>Methanobacteriota</taxon>
        <taxon>Thermococci</taxon>
        <taxon>Thermococcales</taxon>
        <taxon>Thermococcaceae</taxon>
        <taxon>Thermococcus</taxon>
    </lineage>
</organism>
<evidence type="ECO:0000313" key="1">
    <source>
        <dbReference type="EMBL" id="ASJ01590.1"/>
    </source>
</evidence>
<dbReference type="EMBL" id="CP014855">
    <property type="protein sequence ID" value="ASJ01590.1"/>
    <property type="molecule type" value="Genomic_DNA"/>
</dbReference>